<dbReference type="GO" id="GO:0030288">
    <property type="term" value="C:outer membrane-bounded periplasmic space"/>
    <property type="evidence" value="ECO:0007669"/>
    <property type="project" value="TreeGrafter"/>
</dbReference>
<reference evidence="8 9" key="1">
    <citation type="journal article" date="2020" name="Int. J. Syst. Evol. Microbiol.">
        <title>Description of Erysipelothrix piscisicarius sp. nov., an emergent fish pathogen, and assessment of virulence using a tiger barb (Puntigrus tetrazona) infection model.</title>
        <authorList>
            <person name="Pomaranski E.K."/>
            <person name="Griffin M.J."/>
            <person name="Camus A.C."/>
            <person name="Armwood A.R."/>
            <person name="Shelley J."/>
            <person name="Waldbieser G.C."/>
            <person name="LaFrentz B.R."/>
            <person name="Garcia J.C."/>
            <person name="Yanong R."/>
            <person name="Soto E."/>
        </authorList>
    </citation>
    <scope>NUCLEOTIDE SEQUENCE [LARGE SCALE GENOMIC DNA]</scope>
    <source>
        <strain evidence="8 9">15TAL0474</strain>
    </source>
</reference>
<protein>
    <submittedName>
        <fullName evidence="8">PDZ domain-containing protein</fullName>
    </submittedName>
</protein>
<accession>A0A3S5HK59</accession>
<dbReference type="Proteomes" id="UP000278804">
    <property type="component" value="Chromosome"/>
</dbReference>
<keyword evidence="6" id="KW-1133">Transmembrane helix</keyword>
<dbReference type="Gene3D" id="2.30.42.10">
    <property type="match status" value="1"/>
</dbReference>
<evidence type="ECO:0000256" key="6">
    <source>
        <dbReference type="SAM" id="Phobius"/>
    </source>
</evidence>
<dbReference type="SMART" id="SM00228">
    <property type="entry name" value="PDZ"/>
    <property type="match status" value="1"/>
</dbReference>
<organism evidence="8 9">
    <name type="scientific">Erysipelothrix piscisicarius</name>
    <dbReference type="NCBI Taxonomy" id="2485784"/>
    <lineage>
        <taxon>Bacteria</taxon>
        <taxon>Bacillati</taxon>
        <taxon>Bacillota</taxon>
        <taxon>Erysipelotrichia</taxon>
        <taxon>Erysipelotrichales</taxon>
        <taxon>Erysipelotrichaceae</taxon>
        <taxon>Erysipelothrix</taxon>
    </lineage>
</organism>
<dbReference type="SMART" id="SM00245">
    <property type="entry name" value="TSPc"/>
    <property type="match status" value="1"/>
</dbReference>
<dbReference type="PANTHER" id="PTHR32060">
    <property type="entry name" value="TAIL-SPECIFIC PROTEASE"/>
    <property type="match status" value="1"/>
</dbReference>
<dbReference type="InterPro" id="IPR005151">
    <property type="entry name" value="Tail-specific_protease"/>
</dbReference>
<dbReference type="InterPro" id="IPR001478">
    <property type="entry name" value="PDZ"/>
</dbReference>
<evidence type="ECO:0000313" key="9">
    <source>
        <dbReference type="Proteomes" id="UP000278804"/>
    </source>
</evidence>
<keyword evidence="9" id="KW-1185">Reference proteome</keyword>
<keyword evidence="2 5" id="KW-0645">Protease</keyword>
<dbReference type="InterPro" id="IPR002477">
    <property type="entry name" value="Peptidoglycan-bd-like"/>
</dbReference>
<dbReference type="Gene3D" id="3.90.226.10">
    <property type="entry name" value="2-enoyl-CoA Hydratase, Chain A, domain 1"/>
    <property type="match status" value="1"/>
</dbReference>
<feature type="domain" description="PDZ" evidence="7">
    <location>
        <begin position="128"/>
        <end position="195"/>
    </location>
</feature>
<dbReference type="CDD" id="cd06782">
    <property type="entry name" value="cpPDZ_CPP-like"/>
    <property type="match status" value="1"/>
</dbReference>
<dbReference type="Pfam" id="PF01471">
    <property type="entry name" value="PG_binding_1"/>
    <property type="match status" value="1"/>
</dbReference>
<name>A0A3S5HK59_9FIRM</name>
<dbReference type="Pfam" id="PF03572">
    <property type="entry name" value="Peptidase_S41"/>
    <property type="match status" value="1"/>
</dbReference>
<dbReference type="SUPFAM" id="SSF50156">
    <property type="entry name" value="PDZ domain-like"/>
    <property type="match status" value="1"/>
</dbReference>
<keyword evidence="6" id="KW-0812">Transmembrane</keyword>
<dbReference type="InterPro" id="IPR036034">
    <property type="entry name" value="PDZ_sf"/>
</dbReference>
<evidence type="ECO:0000256" key="1">
    <source>
        <dbReference type="ARBA" id="ARBA00009179"/>
    </source>
</evidence>
<keyword evidence="3 5" id="KW-0378">Hydrolase</keyword>
<dbReference type="KEGG" id="eri:EEI45_02445"/>
<evidence type="ECO:0000256" key="5">
    <source>
        <dbReference type="RuleBase" id="RU004404"/>
    </source>
</evidence>
<dbReference type="EMBL" id="CP034234">
    <property type="protein sequence ID" value="AZK43799.1"/>
    <property type="molecule type" value="Genomic_DNA"/>
</dbReference>
<dbReference type="GO" id="GO:0006508">
    <property type="term" value="P:proteolysis"/>
    <property type="evidence" value="ECO:0007669"/>
    <property type="project" value="UniProtKB-KW"/>
</dbReference>
<dbReference type="InterPro" id="IPR029045">
    <property type="entry name" value="ClpP/crotonase-like_dom_sf"/>
</dbReference>
<dbReference type="GO" id="GO:0008236">
    <property type="term" value="F:serine-type peptidase activity"/>
    <property type="evidence" value="ECO:0007669"/>
    <property type="project" value="UniProtKB-KW"/>
</dbReference>
<comment type="similarity">
    <text evidence="1 5">Belongs to the peptidase S41A family.</text>
</comment>
<evidence type="ECO:0000256" key="2">
    <source>
        <dbReference type="ARBA" id="ARBA00022670"/>
    </source>
</evidence>
<dbReference type="InterPro" id="IPR041489">
    <property type="entry name" value="PDZ_6"/>
</dbReference>
<dbReference type="CDD" id="cd07560">
    <property type="entry name" value="Peptidase_S41_CPP"/>
    <property type="match status" value="1"/>
</dbReference>
<dbReference type="AlphaFoldDB" id="A0A3S5HK59"/>
<dbReference type="NCBIfam" id="TIGR00225">
    <property type="entry name" value="prc"/>
    <property type="match status" value="1"/>
</dbReference>
<dbReference type="SUPFAM" id="SSF47090">
    <property type="entry name" value="PGBD-like"/>
    <property type="match status" value="1"/>
</dbReference>
<keyword evidence="6" id="KW-0472">Membrane</keyword>
<dbReference type="PANTHER" id="PTHR32060:SF30">
    <property type="entry name" value="CARBOXY-TERMINAL PROCESSING PROTEASE CTPA"/>
    <property type="match status" value="1"/>
</dbReference>
<proteinExistence type="inferred from homology"/>
<evidence type="ECO:0000256" key="4">
    <source>
        <dbReference type="ARBA" id="ARBA00022825"/>
    </source>
</evidence>
<dbReference type="InterPro" id="IPR036365">
    <property type="entry name" value="PGBD-like_sf"/>
</dbReference>
<feature type="transmembrane region" description="Helical" evidence="6">
    <location>
        <begin position="42"/>
        <end position="59"/>
    </location>
</feature>
<dbReference type="Gene3D" id="1.10.101.10">
    <property type="entry name" value="PGBD-like superfamily/PGBD"/>
    <property type="match status" value="1"/>
</dbReference>
<dbReference type="PROSITE" id="PS50106">
    <property type="entry name" value="PDZ"/>
    <property type="match status" value="1"/>
</dbReference>
<dbReference type="Pfam" id="PF17820">
    <property type="entry name" value="PDZ_6"/>
    <property type="match status" value="1"/>
</dbReference>
<dbReference type="Gene3D" id="3.30.750.44">
    <property type="match status" value="1"/>
</dbReference>
<evidence type="ECO:0000313" key="8">
    <source>
        <dbReference type="EMBL" id="AZK43799.1"/>
    </source>
</evidence>
<dbReference type="GO" id="GO:0004175">
    <property type="term" value="F:endopeptidase activity"/>
    <property type="evidence" value="ECO:0007669"/>
    <property type="project" value="TreeGrafter"/>
</dbReference>
<sequence>MVNYNHIEVISLKDKNKKVSIKLERHRWPDEIAKDQQKRRKAFKIVIVIIVAFLLGTQFNKISSFAGGPTEAHAGVERFDRVYRDLLASWYFKTDMDHPESEMIDNAIKGMLEKNGDQHTSYMTQEEMNNLNESINMNFDGIGVQYYAGNGANIITRVFKGSPAEGAGLLAGDVLSKVAGVEIKTVDREKIQELIMGKEGTSVKVEVLRDQKPIEFDIKRGKINALVWGGIRDGVGYIEISSFGKNLADATKLYLDEFLEQGIDKLVIDLRDNGGGYLQAIEDIARIFFDNDEIVYKEDFMNHSEKVYKVTDSEKDQYPFKNIAVLINEKSASASEVLTLALQENRGVQVVGVNSYGKGTVQTQHEYPDKSALKVTIAKWNSPKGNNIHGTGIKPDVEVKLPAIFYTNFVVLDDSKEIHVDAVHEAVVYTQNALKFLGYHNGRTDGYYDIQTSEALMKYKANLNLTINDTIDHSVQEQLYSSVVSEWSSNRNARDVQLQKAIEVVKNGK</sequence>
<keyword evidence="4 5" id="KW-0720">Serine protease</keyword>
<gene>
    <name evidence="8" type="ORF">EEI45_02445</name>
</gene>
<dbReference type="InterPro" id="IPR004447">
    <property type="entry name" value="Peptidase_S41A"/>
</dbReference>
<dbReference type="InterPro" id="IPR036366">
    <property type="entry name" value="PGBDSf"/>
</dbReference>
<evidence type="ECO:0000256" key="3">
    <source>
        <dbReference type="ARBA" id="ARBA00022801"/>
    </source>
</evidence>
<evidence type="ECO:0000259" key="7">
    <source>
        <dbReference type="PROSITE" id="PS50106"/>
    </source>
</evidence>
<dbReference type="SUPFAM" id="SSF52096">
    <property type="entry name" value="ClpP/crotonase"/>
    <property type="match status" value="1"/>
</dbReference>
<dbReference type="GO" id="GO:0007165">
    <property type="term" value="P:signal transduction"/>
    <property type="evidence" value="ECO:0007669"/>
    <property type="project" value="TreeGrafter"/>
</dbReference>